<name>A0A0K0DA68_ANGCA</name>
<reference evidence="1" key="1">
    <citation type="submission" date="2012-09" db="EMBL/GenBank/DDBJ databases">
        <authorList>
            <person name="Martin A.A."/>
        </authorList>
    </citation>
    <scope>NUCLEOTIDE SEQUENCE</scope>
</reference>
<keyword evidence="1" id="KW-1185">Reference proteome</keyword>
<dbReference type="WBParaSite" id="ACAC_0000712001-mRNA-1">
    <property type="protein sequence ID" value="ACAC_0000712001-mRNA-1"/>
    <property type="gene ID" value="ACAC_0000712001"/>
</dbReference>
<evidence type="ECO:0000313" key="2">
    <source>
        <dbReference type="WBParaSite" id="ACAC_0000712001-mRNA-1"/>
    </source>
</evidence>
<proteinExistence type="predicted"/>
<reference evidence="2" key="2">
    <citation type="submission" date="2017-02" db="UniProtKB">
        <authorList>
            <consortium name="WormBaseParasite"/>
        </authorList>
    </citation>
    <scope>IDENTIFICATION</scope>
</reference>
<evidence type="ECO:0000313" key="1">
    <source>
        <dbReference type="Proteomes" id="UP000035642"/>
    </source>
</evidence>
<dbReference type="STRING" id="6313.A0A0K0DA68"/>
<protein>
    <submittedName>
        <fullName evidence="2">Uncharacterized protein</fullName>
    </submittedName>
</protein>
<dbReference type="Proteomes" id="UP000035642">
    <property type="component" value="Unassembled WGS sequence"/>
</dbReference>
<dbReference type="AlphaFoldDB" id="A0A0K0DA68"/>
<accession>A0A0K0DA68</accession>
<sequence>MDGYPLIDVRRPPDIAEPDAIHESLRIFRLIAVRVLGTILRLPGLILLELWWRNRDINIEEVAQEMLTKVVLYFFLFINH</sequence>
<organism evidence="1 2">
    <name type="scientific">Angiostrongylus cantonensis</name>
    <name type="common">Rat lungworm</name>
    <dbReference type="NCBI Taxonomy" id="6313"/>
    <lineage>
        <taxon>Eukaryota</taxon>
        <taxon>Metazoa</taxon>
        <taxon>Ecdysozoa</taxon>
        <taxon>Nematoda</taxon>
        <taxon>Chromadorea</taxon>
        <taxon>Rhabditida</taxon>
        <taxon>Rhabditina</taxon>
        <taxon>Rhabditomorpha</taxon>
        <taxon>Strongyloidea</taxon>
        <taxon>Metastrongylidae</taxon>
        <taxon>Angiostrongylus</taxon>
    </lineage>
</organism>